<protein>
    <submittedName>
        <fullName evidence="1">Uncharacterized protein</fullName>
    </submittedName>
</protein>
<comment type="caution">
    <text evidence="1">The sequence shown here is derived from an EMBL/GenBank/DDBJ whole genome shotgun (WGS) entry which is preliminary data.</text>
</comment>
<accession>A0A916QSJ9</accession>
<gene>
    <name evidence="1" type="ORF">GCM10011498_06920</name>
</gene>
<dbReference type="RefSeq" id="WP_188670930.1">
    <property type="nucleotide sequence ID" value="NZ_BMKA01000001.1"/>
</dbReference>
<dbReference type="EMBL" id="BMKA01000001">
    <property type="protein sequence ID" value="GGA09528.1"/>
    <property type="molecule type" value="Genomic_DNA"/>
</dbReference>
<name>A0A916QSJ9_9RHOB</name>
<sequence length="129" mass="14911">MDDILTPISPGELLDKLTILAIKLDKIEDPEKRANVKVEHEALFAVADKHIPKTEEVTVLNIRLLNVNRELWDIEDDIRECERAGDFGEEFIRLARAVYVTNDKRADYKKQINQVLGSRIVEEKSYADY</sequence>
<reference evidence="1" key="2">
    <citation type="submission" date="2020-09" db="EMBL/GenBank/DDBJ databases">
        <authorList>
            <person name="Sun Q."/>
            <person name="Zhou Y."/>
        </authorList>
    </citation>
    <scope>NUCLEOTIDE SEQUENCE</scope>
    <source>
        <strain evidence="1">CGMCC 1.15880</strain>
    </source>
</reference>
<keyword evidence="2" id="KW-1185">Reference proteome</keyword>
<reference evidence="1" key="1">
    <citation type="journal article" date="2014" name="Int. J. Syst. Evol. Microbiol.">
        <title>Complete genome sequence of Corynebacterium casei LMG S-19264T (=DSM 44701T), isolated from a smear-ripened cheese.</title>
        <authorList>
            <consortium name="US DOE Joint Genome Institute (JGI-PGF)"/>
            <person name="Walter F."/>
            <person name="Albersmeier A."/>
            <person name="Kalinowski J."/>
            <person name="Ruckert C."/>
        </authorList>
    </citation>
    <scope>NUCLEOTIDE SEQUENCE</scope>
    <source>
        <strain evidence="1">CGMCC 1.15880</strain>
    </source>
</reference>
<proteinExistence type="predicted"/>
<dbReference type="InterPro" id="IPR046163">
    <property type="entry name" value="DUF6165"/>
</dbReference>
<organism evidence="1 2">
    <name type="scientific">Neptunicoccus cionae</name>
    <dbReference type="NCBI Taxonomy" id="2035344"/>
    <lineage>
        <taxon>Bacteria</taxon>
        <taxon>Pseudomonadati</taxon>
        <taxon>Pseudomonadota</taxon>
        <taxon>Alphaproteobacteria</taxon>
        <taxon>Rhodobacterales</taxon>
        <taxon>Paracoccaceae</taxon>
        <taxon>Neptunicoccus</taxon>
    </lineage>
</organism>
<evidence type="ECO:0000313" key="2">
    <source>
        <dbReference type="Proteomes" id="UP000628017"/>
    </source>
</evidence>
<dbReference type="Pfam" id="PF19662">
    <property type="entry name" value="DUF6165"/>
    <property type="match status" value="1"/>
</dbReference>
<dbReference type="AlphaFoldDB" id="A0A916QSJ9"/>
<evidence type="ECO:0000313" key="1">
    <source>
        <dbReference type="EMBL" id="GGA09528.1"/>
    </source>
</evidence>
<dbReference type="Proteomes" id="UP000628017">
    <property type="component" value="Unassembled WGS sequence"/>
</dbReference>